<dbReference type="InterPro" id="IPR023614">
    <property type="entry name" value="Porin_dom_sf"/>
</dbReference>
<dbReference type="PATRIC" id="fig|1116472.3.peg.348"/>
<feature type="domain" description="TonB-dependent receptor-like beta-barrel" evidence="1">
    <location>
        <begin position="201"/>
        <end position="396"/>
    </location>
</feature>
<dbReference type="InterPro" id="IPR000531">
    <property type="entry name" value="Beta-barrel_TonB"/>
</dbReference>
<protein>
    <recommendedName>
        <fullName evidence="1">TonB-dependent receptor-like beta-barrel domain-containing protein</fullName>
    </recommendedName>
</protein>
<comment type="caution">
    <text evidence="2">The sequence shown here is derived from an EMBL/GenBank/DDBJ whole genome shotgun (WGS) entry which is preliminary data.</text>
</comment>
<organism evidence="2 3">
    <name type="scientific">Methyloglobulus morosus KoM1</name>
    <dbReference type="NCBI Taxonomy" id="1116472"/>
    <lineage>
        <taxon>Bacteria</taxon>
        <taxon>Pseudomonadati</taxon>
        <taxon>Pseudomonadota</taxon>
        <taxon>Gammaproteobacteria</taxon>
        <taxon>Methylococcales</taxon>
        <taxon>Methylococcaceae</taxon>
        <taxon>Methyloglobulus</taxon>
    </lineage>
</organism>
<dbReference type="RefSeq" id="WP_023493259.1">
    <property type="nucleotide sequence ID" value="NZ_AYLO01000009.1"/>
</dbReference>
<dbReference type="Pfam" id="PF00593">
    <property type="entry name" value="TonB_dep_Rec_b-barrel"/>
    <property type="match status" value="1"/>
</dbReference>
<sequence length="428" mass="48555">MKISVHLNFIKRTLPWQEPLAPLCEDKGCRLEFVCGIIQPLLCVMTVVSYNVAAYAESRLIPEEIQFHGFMTQGFFHSSNNNVYGQSDDGISPGLTEIGLNMNYQPLDRLRFAAQGLYRRAGDVDTGSVRLDYGLADLTLFDYDSGKIGLRGGRIKIPFGLYNETRDVAFTHPTILLPQGIYFDRSRSLLLSADGGSFYAEQRTDFGDFNFKFNVGMPPHDFDEIKTVVLGTRDAHGRFKTTPAIATQLKYELNGGEVVFAVSYMNLDFSYDPARGERLRQSESNIQPLLFSAQYNGEKFTLTGEYEYSWNTFGNFAPRGKFVTESWYVEGSYRILPKLQATVRYDTISMDKDDKNGDGAVALGFPRHVAFAQDWVFGLRWDITPAWMVRADYSRVHGTAWLPQADNPDPNKTKQDWDLYGLQLSFKF</sequence>
<evidence type="ECO:0000313" key="3">
    <source>
        <dbReference type="Proteomes" id="UP000017842"/>
    </source>
</evidence>
<accession>V5CAK4</accession>
<name>V5CAK4_9GAMM</name>
<evidence type="ECO:0000259" key="1">
    <source>
        <dbReference type="Pfam" id="PF00593"/>
    </source>
</evidence>
<dbReference type="SUPFAM" id="SSF56935">
    <property type="entry name" value="Porins"/>
    <property type="match status" value="1"/>
</dbReference>
<reference evidence="2 3" key="1">
    <citation type="journal article" date="2013" name="Genome Announc.">
        <title>Draft Genome Sequence of the Methanotrophic Gammaproteobacterium Methyloglobulus morosus DSM 22980 Strain KoM1.</title>
        <authorList>
            <person name="Poehlein A."/>
            <person name="Deutzmann J.S."/>
            <person name="Daniel R."/>
            <person name="Simeonova D.D."/>
        </authorList>
    </citation>
    <scope>NUCLEOTIDE SEQUENCE [LARGE SCALE GENOMIC DNA]</scope>
    <source>
        <strain evidence="2 3">KoM1</strain>
    </source>
</reference>
<dbReference type="AlphaFoldDB" id="V5CAK4"/>
<dbReference type="Proteomes" id="UP000017842">
    <property type="component" value="Unassembled WGS sequence"/>
</dbReference>
<gene>
    <name evidence="2" type="ORF">MGMO_9c00440</name>
</gene>
<dbReference type="Gene3D" id="2.40.160.10">
    <property type="entry name" value="Porin"/>
    <property type="match status" value="1"/>
</dbReference>
<proteinExistence type="predicted"/>
<keyword evidence="3" id="KW-1185">Reference proteome</keyword>
<dbReference type="eggNOG" id="COG3203">
    <property type="taxonomic scope" value="Bacteria"/>
</dbReference>
<dbReference type="EMBL" id="AYLO01000009">
    <property type="protein sequence ID" value="ESS73848.1"/>
    <property type="molecule type" value="Genomic_DNA"/>
</dbReference>
<dbReference type="STRING" id="1116472.MGMO_9c00440"/>
<evidence type="ECO:0000313" key="2">
    <source>
        <dbReference type="EMBL" id="ESS73848.1"/>
    </source>
</evidence>